<feature type="region of interest" description="Disordered" evidence="1">
    <location>
        <begin position="72"/>
        <end position="123"/>
    </location>
</feature>
<sequence length="123" mass="12948">MVKGSATPSDGSPVTAGVASRGAGLGRSMEHRHVNGGDYEEKAEDAELGDVETTAELLSEVVELTLQVGRMGPHVDKSAGNENDEEEHGVARGYRPPLIPKATRNANSPSANKVLAQLGEEMR</sequence>
<organism evidence="2 3">
    <name type="scientific">Phytophthora cactorum</name>
    <dbReference type="NCBI Taxonomy" id="29920"/>
    <lineage>
        <taxon>Eukaryota</taxon>
        <taxon>Sar</taxon>
        <taxon>Stramenopiles</taxon>
        <taxon>Oomycota</taxon>
        <taxon>Peronosporomycetes</taxon>
        <taxon>Peronosporales</taxon>
        <taxon>Peronosporaceae</taxon>
        <taxon>Phytophthora</taxon>
    </lineage>
</organism>
<dbReference type="VEuPathDB" id="FungiDB:PC110_g19075"/>
<proteinExistence type="predicted"/>
<name>A0A8T0YM11_9STRA</name>
<comment type="caution">
    <text evidence="2">The sequence shown here is derived from an EMBL/GenBank/DDBJ whole genome shotgun (WGS) entry which is preliminary data.</text>
</comment>
<evidence type="ECO:0000256" key="1">
    <source>
        <dbReference type="SAM" id="MobiDB-lite"/>
    </source>
</evidence>
<gene>
    <name evidence="2" type="ORF">PC113_g17470</name>
</gene>
<feature type="compositionally biased region" description="Polar residues" evidence="1">
    <location>
        <begin position="1"/>
        <end position="12"/>
    </location>
</feature>
<evidence type="ECO:0000313" key="3">
    <source>
        <dbReference type="Proteomes" id="UP000735874"/>
    </source>
</evidence>
<feature type="region of interest" description="Disordered" evidence="1">
    <location>
        <begin position="1"/>
        <end position="47"/>
    </location>
</feature>
<dbReference type="EMBL" id="RCMG01000756">
    <property type="protein sequence ID" value="KAG2849001.1"/>
    <property type="molecule type" value="Genomic_DNA"/>
</dbReference>
<accession>A0A8T0YM11</accession>
<reference evidence="2" key="1">
    <citation type="submission" date="2018-10" db="EMBL/GenBank/DDBJ databases">
        <title>Effector identification in a new, highly contiguous assembly of the strawberry crown rot pathogen Phytophthora cactorum.</title>
        <authorList>
            <person name="Armitage A.D."/>
            <person name="Nellist C.F."/>
            <person name="Bates H."/>
            <person name="Vickerstaff R.J."/>
            <person name="Harrison R.J."/>
        </authorList>
    </citation>
    <scope>NUCLEOTIDE SEQUENCE</scope>
    <source>
        <strain evidence="2">15-7</strain>
    </source>
</reference>
<dbReference type="Proteomes" id="UP000735874">
    <property type="component" value="Unassembled WGS sequence"/>
</dbReference>
<dbReference type="AlphaFoldDB" id="A0A8T0YM11"/>
<evidence type="ECO:0000313" key="2">
    <source>
        <dbReference type="EMBL" id="KAG2849001.1"/>
    </source>
</evidence>
<protein>
    <submittedName>
        <fullName evidence="2">Uncharacterized protein</fullName>
    </submittedName>
</protein>